<name>A0A6G7Y5M3_9ACTN</name>
<evidence type="ECO:0000313" key="2">
    <source>
        <dbReference type="Proteomes" id="UP000501058"/>
    </source>
</evidence>
<organism evidence="1 2">
    <name type="scientific">Propioniciclava coleopterorum</name>
    <dbReference type="NCBI Taxonomy" id="2714937"/>
    <lineage>
        <taxon>Bacteria</taxon>
        <taxon>Bacillati</taxon>
        <taxon>Actinomycetota</taxon>
        <taxon>Actinomycetes</taxon>
        <taxon>Propionibacteriales</taxon>
        <taxon>Propionibacteriaceae</taxon>
        <taxon>Propioniciclava</taxon>
    </lineage>
</organism>
<protein>
    <submittedName>
        <fullName evidence="1">Uncharacterized protein</fullName>
    </submittedName>
</protein>
<proteinExistence type="predicted"/>
<dbReference type="KEGG" id="prv:G7070_06090"/>
<keyword evidence="2" id="KW-1185">Reference proteome</keyword>
<evidence type="ECO:0000313" key="1">
    <source>
        <dbReference type="EMBL" id="QIK71917.1"/>
    </source>
</evidence>
<dbReference type="EMBL" id="CP049865">
    <property type="protein sequence ID" value="QIK71917.1"/>
    <property type="molecule type" value="Genomic_DNA"/>
</dbReference>
<accession>A0A6G7Y5M3</accession>
<reference evidence="1 2" key="1">
    <citation type="submission" date="2020-03" db="EMBL/GenBank/DDBJ databases">
        <title>Propioniciclava sp. nov., isolated from Hydrophilus acuminatus.</title>
        <authorList>
            <person name="Hyun D.-W."/>
            <person name="Bae J.-W."/>
        </authorList>
    </citation>
    <scope>NUCLEOTIDE SEQUENCE [LARGE SCALE GENOMIC DNA]</scope>
    <source>
        <strain evidence="1 2">HDW11</strain>
    </source>
</reference>
<sequence length="128" mass="13975">MWSNYDSATNTVPDGPVVIEARRGGDSLVLFHQAEHGYDAVFVGEDDLGEPTELALVAADAEVVCTAGYSFDWEEEKEDWVDADDRVALPDGRTISWEEAKALGFDSFGVDVRTAGGEWRDIGSFELA</sequence>
<dbReference type="AlphaFoldDB" id="A0A6G7Y5M3"/>
<dbReference type="Proteomes" id="UP000501058">
    <property type="component" value="Chromosome"/>
</dbReference>
<gene>
    <name evidence="1" type="ORF">G7070_06090</name>
</gene>
<dbReference type="RefSeq" id="WP_166232771.1">
    <property type="nucleotide sequence ID" value="NZ_CP049865.1"/>
</dbReference>